<dbReference type="SMART" id="SM00448">
    <property type="entry name" value="REC"/>
    <property type="match status" value="1"/>
</dbReference>
<dbReference type="AlphaFoldDB" id="A0A7U8C683"/>
<dbReference type="InterPro" id="IPR001789">
    <property type="entry name" value="Sig_transdc_resp-reg_receiver"/>
</dbReference>
<dbReference type="PROSITE" id="PS50110">
    <property type="entry name" value="RESPONSE_REGULATORY"/>
    <property type="match status" value="1"/>
</dbReference>
<dbReference type="Proteomes" id="UP000002171">
    <property type="component" value="Unassembled WGS sequence"/>
</dbReference>
<feature type="modified residue" description="4-aspartylphosphate" evidence="1">
    <location>
        <position position="72"/>
    </location>
</feature>
<dbReference type="Pfam" id="PF13487">
    <property type="entry name" value="HD_5"/>
    <property type="match status" value="1"/>
</dbReference>
<evidence type="ECO:0000256" key="1">
    <source>
        <dbReference type="PROSITE-ProRule" id="PRU00169"/>
    </source>
</evidence>
<dbReference type="EMBL" id="AAOW01000011">
    <property type="protein sequence ID" value="EAR60999.1"/>
    <property type="molecule type" value="Genomic_DNA"/>
</dbReference>
<proteinExistence type="predicted"/>
<dbReference type="RefSeq" id="WP_007022275.1">
    <property type="nucleotide sequence ID" value="NZ_CH724127.1"/>
</dbReference>
<accession>A0A7U8C683</accession>
<dbReference type="Gene3D" id="3.40.50.2300">
    <property type="match status" value="1"/>
</dbReference>
<reference evidence="4 5" key="1">
    <citation type="submission" date="2006-02" db="EMBL/GenBank/DDBJ databases">
        <authorList>
            <person name="Pinhassi J."/>
            <person name="Pedros-Alio C."/>
            <person name="Ferriera S."/>
            <person name="Johnson J."/>
            <person name="Kravitz S."/>
            <person name="Halpern A."/>
            <person name="Remington K."/>
            <person name="Beeson K."/>
            <person name="Tran B."/>
            <person name="Rogers Y.-H."/>
            <person name="Friedman R."/>
            <person name="Venter J.C."/>
        </authorList>
    </citation>
    <scope>NUCLEOTIDE SEQUENCE [LARGE SCALE GENOMIC DNA]</scope>
    <source>
        <strain evidence="4 5">MED92</strain>
    </source>
</reference>
<dbReference type="GO" id="GO:0000160">
    <property type="term" value="P:phosphorelay signal transduction system"/>
    <property type="evidence" value="ECO:0007669"/>
    <property type="project" value="InterPro"/>
</dbReference>
<comment type="caution">
    <text evidence="4">The sequence shown here is derived from an EMBL/GenBank/DDBJ whole genome shotgun (WGS) entry which is preliminary data.</text>
</comment>
<dbReference type="Pfam" id="PF00072">
    <property type="entry name" value="Response_reg"/>
    <property type="match status" value="1"/>
</dbReference>
<evidence type="ECO:0000313" key="4">
    <source>
        <dbReference type="EMBL" id="EAR60999.1"/>
    </source>
</evidence>
<dbReference type="InterPro" id="IPR052020">
    <property type="entry name" value="Cyclic_di-GMP/3'3'-cGAMP_PDE"/>
</dbReference>
<dbReference type="Gene3D" id="1.10.3210.10">
    <property type="entry name" value="Hypothetical protein af1432"/>
    <property type="match status" value="1"/>
</dbReference>
<keyword evidence="2" id="KW-0175">Coiled coil</keyword>
<keyword evidence="5" id="KW-1185">Reference proteome</keyword>
<evidence type="ECO:0000313" key="5">
    <source>
        <dbReference type="Proteomes" id="UP000002171"/>
    </source>
</evidence>
<feature type="domain" description="Response regulatory" evidence="3">
    <location>
        <begin position="23"/>
        <end position="138"/>
    </location>
</feature>
<protein>
    <submittedName>
        <fullName evidence="4">Response regulator</fullName>
    </submittedName>
</protein>
<gene>
    <name evidence="4" type="ORF">MED92_01279</name>
</gene>
<name>A0A7U8C683_NEPCE</name>
<dbReference type="PANTHER" id="PTHR45228">
    <property type="entry name" value="CYCLIC DI-GMP PHOSPHODIESTERASE TM_0186-RELATED"/>
    <property type="match status" value="1"/>
</dbReference>
<sequence>MTAMNIPAEQCHKGENPQALELKILCVDDEKNVLKSLQRLLRMPHYAVSTALSAQQGFELLRKNHFDIVICDMRMPEINGAEFLGQVATQYPNSHRILLTGYSDIESTIAAVNRGRISRYIQKPWNNEELLHTVRAVDERIRLEKSNKLLQKQIEKQNTKLKDLNNSLENKVALRTQQVTRAMNRLKTANRVISSNLNSTIRSFYNLISLHPHLSGEQAIKISELCALFHPYINQQSITCKELKLSGLLSQLGLLSAPESVVQCPINEQSAEQKSIYLEYISKTRAALSPATSLKRVADNIHYQYVPFSESARNKEGVPTGAQALSIARDYIFAIEGRLYRTKMSSNGAIEYLTSHAGHLYDPRLIAILPQLIKELGHTPISSNEQILGINRLKAGMQLSRDVFNGKALLLLPEGHILTKESIKRLANFAKTEHTPLELFVFSEGKKS</sequence>
<dbReference type="OrthoDB" id="9802066at2"/>
<dbReference type="CDD" id="cd17569">
    <property type="entry name" value="REC_HupR-like"/>
    <property type="match status" value="1"/>
</dbReference>
<evidence type="ECO:0000256" key="2">
    <source>
        <dbReference type="SAM" id="Coils"/>
    </source>
</evidence>
<dbReference type="InterPro" id="IPR011006">
    <property type="entry name" value="CheY-like_superfamily"/>
</dbReference>
<dbReference type="SUPFAM" id="SSF52172">
    <property type="entry name" value="CheY-like"/>
    <property type="match status" value="1"/>
</dbReference>
<keyword evidence="1" id="KW-0597">Phosphoprotein</keyword>
<organism evidence="4 5">
    <name type="scientific">Neptuniibacter caesariensis</name>
    <dbReference type="NCBI Taxonomy" id="207954"/>
    <lineage>
        <taxon>Bacteria</taxon>
        <taxon>Pseudomonadati</taxon>
        <taxon>Pseudomonadota</taxon>
        <taxon>Gammaproteobacteria</taxon>
        <taxon>Oceanospirillales</taxon>
        <taxon>Oceanospirillaceae</taxon>
        <taxon>Neptuniibacter</taxon>
    </lineage>
</organism>
<evidence type="ECO:0000259" key="3">
    <source>
        <dbReference type="PROSITE" id="PS50110"/>
    </source>
</evidence>
<dbReference type="PANTHER" id="PTHR45228:SF8">
    <property type="entry name" value="TWO-COMPONENT RESPONSE REGULATOR-RELATED"/>
    <property type="match status" value="1"/>
</dbReference>
<feature type="coiled-coil region" evidence="2">
    <location>
        <begin position="140"/>
        <end position="174"/>
    </location>
</feature>